<organism evidence="1 2">
    <name type="scientific">Aureobasidium pullulans</name>
    <name type="common">Black yeast</name>
    <name type="synonym">Pullularia pullulans</name>
    <dbReference type="NCBI Taxonomy" id="5580"/>
    <lineage>
        <taxon>Eukaryota</taxon>
        <taxon>Fungi</taxon>
        <taxon>Dikarya</taxon>
        <taxon>Ascomycota</taxon>
        <taxon>Pezizomycotina</taxon>
        <taxon>Dothideomycetes</taxon>
        <taxon>Dothideomycetidae</taxon>
        <taxon>Dothideales</taxon>
        <taxon>Saccotheciaceae</taxon>
        <taxon>Aureobasidium</taxon>
    </lineage>
</organism>
<dbReference type="PANTHER" id="PTHR34309:SF1">
    <property type="entry name" value="PROTEIN GLCG"/>
    <property type="match status" value="1"/>
</dbReference>
<dbReference type="InterPro" id="IPR005624">
    <property type="entry name" value="PduO/GlcC-like"/>
</dbReference>
<gene>
    <name evidence="1" type="ORF">D6C83_03499</name>
</gene>
<protein>
    <recommendedName>
        <fullName evidence="3">DUF336-domain-containing protein</fullName>
    </recommendedName>
</protein>
<evidence type="ECO:0000313" key="1">
    <source>
        <dbReference type="EMBL" id="TIA58960.1"/>
    </source>
</evidence>
<accession>A0A4T0DCG1</accession>
<comment type="caution">
    <text evidence="1">The sequence shown here is derived from an EMBL/GenBank/DDBJ whole genome shotgun (WGS) entry which is preliminary data.</text>
</comment>
<evidence type="ECO:0000313" key="2">
    <source>
        <dbReference type="Proteomes" id="UP000304947"/>
    </source>
</evidence>
<dbReference type="Gene3D" id="3.30.450.150">
    <property type="entry name" value="Haem-degrading domain"/>
    <property type="match status" value="1"/>
</dbReference>
<dbReference type="Pfam" id="PF03928">
    <property type="entry name" value="HbpS-like"/>
    <property type="match status" value="1"/>
</dbReference>
<dbReference type="Proteomes" id="UP000304947">
    <property type="component" value="Unassembled WGS sequence"/>
</dbReference>
<dbReference type="PANTHER" id="PTHR34309">
    <property type="entry name" value="SLR1406 PROTEIN"/>
    <property type="match status" value="1"/>
</dbReference>
<name>A0A4T0DCG1_AURPU</name>
<dbReference type="EMBL" id="QZBU01000892">
    <property type="protein sequence ID" value="TIA58960.1"/>
    <property type="molecule type" value="Genomic_DNA"/>
</dbReference>
<reference evidence="1 2" key="1">
    <citation type="submission" date="2018-10" db="EMBL/GenBank/DDBJ databases">
        <title>Fifty Aureobasidium pullulans genomes reveal a recombining polyextremotolerant generalist.</title>
        <authorList>
            <person name="Gostincar C."/>
            <person name="Turk M."/>
            <person name="Zajc J."/>
            <person name="Gunde-Cimerman N."/>
        </authorList>
    </citation>
    <scope>NUCLEOTIDE SEQUENCE [LARGE SCALE GENOMIC DNA]</scope>
    <source>
        <strain evidence="1 2">EXF-3380</strain>
    </source>
</reference>
<proteinExistence type="predicted"/>
<dbReference type="SUPFAM" id="SSF143744">
    <property type="entry name" value="GlcG-like"/>
    <property type="match status" value="1"/>
</dbReference>
<dbReference type="InterPro" id="IPR038084">
    <property type="entry name" value="PduO/GlcC-like_sf"/>
</dbReference>
<dbReference type="InterPro" id="IPR052517">
    <property type="entry name" value="GlcG_carb_metab_protein"/>
</dbReference>
<sequence length="258" mass="28423">MLIACVSTSSENIHPKIYHLRFLSDTIPETSNLFGVKHLSPFARCYPPALQFIQNPISQEVFVDFLDGLNGVFVAHPSMLAIGSSPMMSFLRVRKYMQKINQELFRPSGLKAKIVSTKKMISSIRLRTTNGKDRLVLCNLGKYTADMHQKCEENPQDRLLRTLDGYVSPLSFDLSIKKARTTVLFNGLPSGVVYDLAQPGAPFYGIQETNGGLVVFGGSLPLYKDDFLLGSIGVSGGSPDEDLQVAQAGVDWLTKSSE</sequence>
<evidence type="ECO:0008006" key="3">
    <source>
        <dbReference type="Google" id="ProtNLM"/>
    </source>
</evidence>
<dbReference type="AlphaFoldDB" id="A0A4T0DCG1"/>